<reference evidence="9" key="1">
    <citation type="journal article" date="2019" name="Int. J. Syst. Evol. Microbiol.">
        <title>The Global Catalogue of Microorganisms (GCM) 10K type strain sequencing project: providing services to taxonomists for standard genome sequencing and annotation.</title>
        <authorList>
            <consortium name="The Broad Institute Genomics Platform"/>
            <consortium name="The Broad Institute Genome Sequencing Center for Infectious Disease"/>
            <person name="Wu L."/>
            <person name="Ma J."/>
        </authorList>
    </citation>
    <scope>NUCLEOTIDE SEQUENCE [LARGE SCALE GENOMIC DNA]</scope>
    <source>
        <strain evidence="9">KCTC 42282</strain>
    </source>
</reference>
<keyword evidence="3" id="KW-1003">Cell membrane</keyword>
<evidence type="ECO:0000313" key="8">
    <source>
        <dbReference type="EMBL" id="MFC3640076.1"/>
    </source>
</evidence>
<dbReference type="EMBL" id="JBHRYC010000113">
    <property type="protein sequence ID" value="MFC3640076.1"/>
    <property type="molecule type" value="Genomic_DNA"/>
</dbReference>
<keyword evidence="6 7" id="KW-0472">Membrane</keyword>
<protein>
    <submittedName>
        <fullName evidence="8">DoxX family protein</fullName>
    </submittedName>
</protein>
<evidence type="ECO:0000256" key="4">
    <source>
        <dbReference type="ARBA" id="ARBA00022692"/>
    </source>
</evidence>
<comment type="subcellular location">
    <subcellularLocation>
        <location evidence="1">Cell membrane</location>
        <topology evidence="1">Multi-pass membrane protein</topology>
    </subcellularLocation>
</comment>
<dbReference type="PANTHER" id="PTHR33452">
    <property type="entry name" value="OXIDOREDUCTASE CATD-RELATED"/>
    <property type="match status" value="1"/>
</dbReference>
<comment type="similarity">
    <text evidence="2">Belongs to the DoxX family.</text>
</comment>
<keyword evidence="4 7" id="KW-0812">Transmembrane</keyword>
<evidence type="ECO:0000256" key="2">
    <source>
        <dbReference type="ARBA" id="ARBA00006679"/>
    </source>
</evidence>
<proteinExistence type="inferred from homology"/>
<feature type="transmembrane region" description="Helical" evidence="7">
    <location>
        <begin position="7"/>
        <end position="24"/>
    </location>
</feature>
<dbReference type="Pfam" id="PF07681">
    <property type="entry name" value="DoxX"/>
    <property type="match status" value="1"/>
</dbReference>
<feature type="transmembrane region" description="Helical" evidence="7">
    <location>
        <begin position="101"/>
        <end position="122"/>
    </location>
</feature>
<feature type="transmembrane region" description="Helical" evidence="7">
    <location>
        <begin position="44"/>
        <end position="64"/>
    </location>
</feature>
<dbReference type="InterPro" id="IPR032808">
    <property type="entry name" value="DoxX"/>
</dbReference>
<evidence type="ECO:0000313" key="9">
    <source>
        <dbReference type="Proteomes" id="UP001595704"/>
    </source>
</evidence>
<dbReference type="InterPro" id="IPR051907">
    <property type="entry name" value="DoxX-like_oxidoreductase"/>
</dbReference>
<keyword evidence="5 7" id="KW-1133">Transmembrane helix</keyword>
<keyword evidence="9" id="KW-1185">Reference proteome</keyword>
<evidence type="ECO:0000256" key="5">
    <source>
        <dbReference type="ARBA" id="ARBA00022989"/>
    </source>
</evidence>
<comment type="caution">
    <text evidence="8">The sequence shown here is derived from an EMBL/GenBank/DDBJ whole genome shotgun (WGS) entry which is preliminary data.</text>
</comment>
<sequence length="131" mass="13678">MEFASRFSPFLLSILRIMSGLLVLQHGTSKILGFPTGPMNSTSITSLSGVGGLFELVCGALLIIGFQSRISAFLLSGMTAVAYFVVHAPKGFFPLLNGGELAALYCFTFLYLAAAGPGPLSIDALTGRKAG</sequence>
<evidence type="ECO:0000256" key="1">
    <source>
        <dbReference type="ARBA" id="ARBA00004651"/>
    </source>
</evidence>
<evidence type="ECO:0000256" key="3">
    <source>
        <dbReference type="ARBA" id="ARBA00022475"/>
    </source>
</evidence>
<accession>A0ABV7UNK0</accession>
<name>A0ABV7UNK0_9HYPH</name>
<dbReference type="Proteomes" id="UP001595704">
    <property type="component" value="Unassembled WGS sequence"/>
</dbReference>
<organism evidence="8 9">
    <name type="scientific">Camelimonas fluminis</name>
    <dbReference type="NCBI Taxonomy" id="1576911"/>
    <lineage>
        <taxon>Bacteria</taxon>
        <taxon>Pseudomonadati</taxon>
        <taxon>Pseudomonadota</taxon>
        <taxon>Alphaproteobacteria</taxon>
        <taxon>Hyphomicrobiales</taxon>
        <taxon>Chelatococcaceae</taxon>
        <taxon>Camelimonas</taxon>
    </lineage>
</organism>
<evidence type="ECO:0000256" key="6">
    <source>
        <dbReference type="ARBA" id="ARBA00023136"/>
    </source>
</evidence>
<gene>
    <name evidence="8" type="ORF">ACFONL_22305</name>
</gene>
<dbReference type="PANTHER" id="PTHR33452:SF4">
    <property type="entry name" value="BLL4328 PROTEIN"/>
    <property type="match status" value="1"/>
</dbReference>
<dbReference type="RefSeq" id="WP_191319894.1">
    <property type="nucleotide sequence ID" value="NZ_BNCG01000011.1"/>
</dbReference>
<evidence type="ECO:0000256" key="7">
    <source>
        <dbReference type="SAM" id="Phobius"/>
    </source>
</evidence>
<feature type="transmembrane region" description="Helical" evidence="7">
    <location>
        <begin position="71"/>
        <end position="89"/>
    </location>
</feature>